<feature type="domain" description="GRF-type" evidence="7">
    <location>
        <begin position="33"/>
        <end position="78"/>
    </location>
</feature>
<feature type="transmembrane region" description="Helical" evidence="6">
    <location>
        <begin position="129"/>
        <end position="149"/>
    </location>
</feature>
<keyword evidence="6" id="KW-0812">Transmembrane</keyword>
<dbReference type="EMBL" id="OX465085">
    <property type="protein sequence ID" value="CAI9303369.1"/>
    <property type="molecule type" value="Genomic_DNA"/>
</dbReference>
<evidence type="ECO:0000256" key="6">
    <source>
        <dbReference type="SAM" id="Phobius"/>
    </source>
</evidence>
<keyword evidence="2 4" id="KW-0863">Zinc-finger</keyword>
<keyword evidence="6" id="KW-1133">Transmembrane helix</keyword>
<keyword evidence="6" id="KW-0472">Membrane</keyword>
<reference evidence="8" key="1">
    <citation type="submission" date="2023-04" db="EMBL/GenBank/DDBJ databases">
        <authorList>
            <person name="Vijverberg K."/>
            <person name="Xiong W."/>
            <person name="Schranz E."/>
        </authorList>
    </citation>
    <scope>NUCLEOTIDE SEQUENCE</scope>
</reference>
<accession>A0AA36EPA5</accession>
<evidence type="ECO:0000256" key="3">
    <source>
        <dbReference type="ARBA" id="ARBA00022833"/>
    </source>
</evidence>
<keyword evidence="9" id="KW-1185">Reference proteome</keyword>
<gene>
    <name evidence="8" type="ORF">LSALG_LOCUS41814</name>
</gene>
<proteinExistence type="predicted"/>
<keyword evidence="3" id="KW-0862">Zinc</keyword>
<sequence>MIVKTQVMPSSSARSINIRRLGHNDDDEQCPPCKCKNGICFKRTASTNDNPSRTFWNCKNLMSSEGLRCKIFKWKDKEIEEGEIVKAQKKVVQLEQARGELQDLSEVEKEALENDVMELKKKNVIVKTYLGYANCLILVLFITIIRMWLNFN</sequence>
<protein>
    <recommendedName>
        <fullName evidence="7">GRF-type domain-containing protein</fullName>
    </recommendedName>
</protein>
<keyword evidence="1" id="KW-0479">Metal-binding</keyword>
<organism evidence="8 9">
    <name type="scientific">Lactuca saligna</name>
    <name type="common">Willowleaf lettuce</name>
    <dbReference type="NCBI Taxonomy" id="75948"/>
    <lineage>
        <taxon>Eukaryota</taxon>
        <taxon>Viridiplantae</taxon>
        <taxon>Streptophyta</taxon>
        <taxon>Embryophyta</taxon>
        <taxon>Tracheophyta</taxon>
        <taxon>Spermatophyta</taxon>
        <taxon>Magnoliopsida</taxon>
        <taxon>eudicotyledons</taxon>
        <taxon>Gunneridae</taxon>
        <taxon>Pentapetalae</taxon>
        <taxon>asterids</taxon>
        <taxon>campanulids</taxon>
        <taxon>Asterales</taxon>
        <taxon>Asteraceae</taxon>
        <taxon>Cichorioideae</taxon>
        <taxon>Cichorieae</taxon>
        <taxon>Lactucinae</taxon>
        <taxon>Lactuca</taxon>
    </lineage>
</organism>
<evidence type="ECO:0000256" key="1">
    <source>
        <dbReference type="ARBA" id="ARBA00022723"/>
    </source>
</evidence>
<dbReference type="PROSITE" id="PS51999">
    <property type="entry name" value="ZF_GRF"/>
    <property type="match status" value="1"/>
</dbReference>
<evidence type="ECO:0000313" key="8">
    <source>
        <dbReference type="EMBL" id="CAI9303369.1"/>
    </source>
</evidence>
<dbReference type="AlphaFoldDB" id="A0AA36EPA5"/>
<evidence type="ECO:0000313" key="9">
    <source>
        <dbReference type="Proteomes" id="UP001177003"/>
    </source>
</evidence>
<name>A0AA36EPA5_LACSI</name>
<evidence type="ECO:0000259" key="7">
    <source>
        <dbReference type="PROSITE" id="PS51999"/>
    </source>
</evidence>
<feature type="coiled-coil region" evidence="5">
    <location>
        <begin position="77"/>
        <end position="122"/>
    </location>
</feature>
<keyword evidence="5" id="KW-0175">Coiled coil</keyword>
<dbReference type="GO" id="GO:0008270">
    <property type="term" value="F:zinc ion binding"/>
    <property type="evidence" value="ECO:0007669"/>
    <property type="project" value="UniProtKB-KW"/>
</dbReference>
<evidence type="ECO:0000256" key="2">
    <source>
        <dbReference type="ARBA" id="ARBA00022771"/>
    </source>
</evidence>
<dbReference type="InterPro" id="IPR010666">
    <property type="entry name" value="Znf_GRF"/>
</dbReference>
<dbReference type="PANTHER" id="PTHR33248">
    <property type="entry name" value="ZINC ION-BINDING PROTEIN"/>
    <property type="match status" value="1"/>
</dbReference>
<dbReference type="Proteomes" id="UP001177003">
    <property type="component" value="Chromosome 9"/>
</dbReference>
<evidence type="ECO:0000256" key="5">
    <source>
        <dbReference type="SAM" id="Coils"/>
    </source>
</evidence>
<evidence type="ECO:0000256" key="4">
    <source>
        <dbReference type="PROSITE-ProRule" id="PRU01343"/>
    </source>
</evidence>